<dbReference type="PANTHER" id="PTHR14237:SF19">
    <property type="entry name" value="MITOCHONDRIAL AMIDOXIME REDUCING COMPONENT 1"/>
    <property type="match status" value="1"/>
</dbReference>
<evidence type="ECO:0000256" key="1">
    <source>
        <dbReference type="SAM" id="Phobius"/>
    </source>
</evidence>
<keyword evidence="1" id="KW-1133">Transmembrane helix</keyword>
<gene>
    <name evidence="3" type="ORF">CVLEPA_LOCUS937</name>
</gene>
<dbReference type="Pfam" id="PF03476">
    <property type="entry name" value="MOSC_N"/>
    <property type="match status" value="1"/>
</dbReference>
<keyword evidence="1" id="KW-0472">Membrane</keyword>
<keyword evidence="1" id="KW-0812">Transmembrane</keyword>
<accession>A0ABP0EWU4</accession>
<keyword evidence="4" id="KW-1185">Reference proteome</keyword>
<evidence type="ECO:0000259" key="2">
    <source>
        <dbReference type="Pfam" id="PF03476"/>
    </source>
</evidence>
<feature type="domain" description="Molybdenum cofactor sulfurase middle" evidence="2">
    <location>
        <begin position="38"/>
        <end position="159"/>
    </location>
</feature>
<dbReference type="EMBL" id="CAWYQH010000001">
    <property type="protein sequence ID" value="CAK8671907.1"/>
    <property type="molecule type" value="Genomic_DNA"/>
</dbReference>
<comment type="caution">
    <text evidence="3">The sequence shown here is derived from an EMBL/GenBank/DDBJ whole genome shotgun (WGS) entry which is preliminary data.</text>
</comment>
<dbReference type="InterPro" id="IPR005303">
    <property type="entry name" value="MOCOS_middle"/>
</dbReference>
<dbReference type="SUPFAM" id="SSF141673">
    <property type="entry name" value="MOSC N-terminal domain-like"/>
    <property type="match status" value="1"/>
</dbReference>
<dbReference type="PANTHER" id="PTHR14237">
    <property type="entry name" value="MOLYBDOPTERIN COFACTOR SULFURASE MOSC"/>
    <property type="match status" value="1"/>
</dbReference>
<feature type="transmembrane region" description="Helical" evidence="1">
    <location>
        <begin position="6"/>
        <end position="28"/>
    </location>
</feature>
<organism evidence="3 4">
    <name type="scientific">Clavelina lepadiformis</name>
    <name type="common">Light-bulb sea squirt</name>
    <name type="synonym">Ascidia lepadiformis</name>
    <dbReference type="NCBI Taxonomy" id="159417"/>
    <lineage>
        <taxon>Eukaryota</taxon>
        <taxon>Metazoa</taxon>
        <taxon>Chordata</taxon>
        <taxon>Tunicata</taxon>
        <taxon>Ascidiacea</taxon>
        <taxon>Aplousobranchia</taxon>
        <taxon>Clavelinidae</taxon>
        <taxon>Clavelina</taxon>
    </lineage>
</organism>
<reference evidence="3 4" key="1">
    <citation type="submission" date="2024-02" db="EMBL/GenBank/DDBJ databases">
        <authorList>
            <person name="Daric V."/>
            <person name="Darras S."/>
        </authorList>
    </citation>
    <scope>NUCLEOTIDE SEQUENCE [LARGE SCALE GENOMIC DNA]</scope>
</reference>
<protein>
    <recommendedName>
        <fullName evidence="2">Molybdenum cofactor sulfurase middle domain-containing protein</fullName>
    </recommendedName>
</protein>
<evidence type="ECO:0000313" key="3">
    <source>
        <dbReference type="EMBL" id="CAK8671907.1"/>
    </source>
</evidence>
<proteinExistence type="predicted"/>
<name>A0ABP0EWU4_CLALP</name>
<evidence type="ECO:0000313" key="4">
    <source>
        <dbReference type="Proteomes" id="UP001642483"/>
    </source>
</evidence>
<sequence>MDWLQSHKVAIGVTLAVSLGTVAVTYLYKRGRKQWKNVGTVSQLFIYPIKSTRGVGVKEMMCTRKGSHFIDQNVYDRSFMVIQSDGNMQTARAEPKLVLIATKVEDGILTLNAPGMPVLNVEIPINSKQAITCRVWGEETLGVDCGDEVSQWLSDFLKKEYRLVYHPQTHLRGITSRDPKYSKLNAKKGKVKLNTHQYY</sequence>
<dbReference type="Proteomes" id="UP001642483">
    <property type="component" value="Unassembled WGS sequence"/>
</dbReference>